<dbReference type="PANTHER" id="PTHR14453">
    <property type="entry name" value="PARP/ZINC FINGER CCCH TYPE DOMAIN CONTAINING PROTEIN"/>
    <property type="match status" value="1"/>
</dbReference>
<feature type="domain" description="Macro" evidence="6">
    <location>
        <begin position="38"/>
        <end position="220"/>
    </location>
</feature>
<dbReference type="Proteomes" id="UP001163046">
    <property type="component" value="Unassembled WGS sequence"/>
</dbReference>
<dbReference type="GO" id="GO:0005737">
    <property type="term" value="C:cytoplasm"/>
    <property type="evidence" value="ECO:0007669"/>
    <property type="project" value="TreeGrafter"/>
</dbReference>
<evidence type="ECO:0000256" key="5">
    <source>
        <dbReference type="ARBA" id="ARBA00023242"/>
    </source>
</evidence>
<dbReference type="InterPro" id="IPR004170">
    <property type="entry name" value="WWE_dom"/>
</dbReference>
<keyword evidence="3 7" id="KW-0808">Transferase</keyword>
<dbReference type="OrthoDB" id="6133115at2759"/>
<evidence type="ECO:0000313" key="8">
    <source>
        <dbReference type="Proteomes" id="UP001163046"/>
    </source>
</evidence>
<keyword evidence="8" id="KW-1185">Reference proteome</keyword>
<keyword evidence="5" id="KW-0539">Nucleus</keyword>
<dbReference type="InterPro" id="IPR037197">
    <property type="entry name" value="WWE_dom_sf"/>
</dbReference>
<dbReference type="GO" id="GO:0003950">
    <property type="term" value="F:NAD+ poly-ADP-ribosyltransferase activity"/>
    <property type="evidence" value="ECO:0007669"/>
    <property type="project" value="UniProtKB-EC"/>
</dbReference>
<dbReference type="GO" id="GO:0005634">
    <property type="term" value="C:nucleus"/>
    <property type="evidence" value="ECO:0007669"/>
    <property type="project" value="UniProtKB-SubCell"/>
</dbReference>
<gene>
    <name evidence="7" type="primary">PARP14_24</name>
    <name evidence="7" type="ORF">OS493_031904</name>
</gene>
<keyword evidence="2 7" id="KW-0328">Glycosyltransferase</keyword>
<dbReference type="InterPro" id="IPR043472">
    <property type="entry name" value="Macro_dom-like"/>
</dbReference>
<proteinExistence type="predicted"/>
<dbReference type="InterPro" id="IPR002589">
    <property type="entry name" value="Macro_dom"/>
</dbReference>
<dbReference type="EMBL" id="MU825434">
    <property type="protein sequence ID" value="KAJ7389377.1"/>
    <property type="molecule type" value="Genomic_DNA"/>
</dbReference>
<protein>
    <submittedName>
        <fullName evidence="7">Poly (ADP-ribose) polymerase</fullName>
        <ecNumber evidence="7">2.4.2.30</ecNumber>
    </submittedName>
</protein>
<dbReference type="InterPro" id="IPR052056">
    <property type="entry name" value="Mono-ARTD/PARP"/>
</dbReference>
<keyword evidence="4" id="KW-0520">NAD</keyword>
<comment type="caution">
    <text evidence="7">The sequence shown here is derived from an EMBL/GenBank/DDBJ whole genome shotgun (WGS) entry which is preliminary data.</text>
</comment>
<evidence type="ECO:0000313" key="7">
    <source>
        <dbReference type="EMBL" id="KAJ7389377.1"/>
    </source>
</evidence>
<dbReference type="Gene3D" id="3.40.220.10">
    <property type="entry name" value="Leucine Aminopeptidase, subunit E, domain 1"/>
    <property type="match status" value="1"/>
</dbReference>
<dbReference type="PROSITE" id="PS51154">
    <property type="entry name" value="MACRO"/>
    <property type="match status" value="1"/>
</dbReference>
<dbReference type="AlphaFoldDB" id="A0A9W9ZWW8"/>
<dbReference type="GO" id="GO:1990404">
    <property type="term" value="F:NAD+-protein mono-ADP-ribosyltransferase activity"/>
    <property type="evidence" value="ECO:0007669"/>
    <property type="project" value="TreeGrafter"/>
</dbReference>
<evidence type="ECO:0000256" key="4">
    <source>
        <dbReference type="ARBA" id="ARBA00023027"/>
    </source>
</evidence>
<dbReference type="Pfam" id="PF02825">
    <property type="entry name" value="WWE"/>
    <property type="match status" value="1"/>
</dbReference>
<evidence type="ECO:0000259" key="6">
    <source>
        <dbReference type="PROSITE" id="PS51154"/>
    </source>
</evidence>
<dbReference type="EC" id="2.4.2.30" evidence="7"/>
<evidence type="ECO:0000256" key="3">
    <source>
        <dbReference type="ARBA" id="ARBA00022679"/>
    </source>
</evidence>
<accession>A0A9W9ZWW8</accession>
<dbReference type="PANTHER" id="PTHR14453:SF107">
    <property type="entry name" value="POLY [ADP-RIBOSE] POLYMERASE"/>
    <property type="match status" value="1"/>
</dbReference>
<dbReference type="GO" id="GO:0010629">
    <property type="term" value="P:negative regulation of gene expression"/>
    <property type="evidence" value="ECO:0007669"/>
    <property type="project" value="TreeGrafter"/>
</dbReference>
<dbReference type="GO" id="GO:0003714">
    <property type="term" value="F:transcription corepressor activity"/>
    <property type="evidence" value="ECO:0007669"/>
    <property type="project" value="TreeGrafter"/>
</dbReference>
<dbReference type="SUPFAM" id="SSF52949">
    <property type="entry name" value="Macro domain-like"/>
    <property type="match status" value="1"/>
</dbReference>
<evidence type="ECO:0000256" key="1">
    <source>
        <dbReference type="ARBA" id="ARBA00004123"/>
    </source>
</evidence>
<dbReference type="Pfam" id="PF01661">
    <property type="entry name" value="Macro"/>
    <property type="match status" value="1"/>
</dbReference>
<name>A0A9W9ZWW8_9CNID</name>
<dbReference type="SMART" id="SM00506">
    <property type="entry name" value="A1pp"/>
    <property type="match status" value="1"/>
</dbReference>
<reference evidence="7" key="1">
    <citation type="submission" date="2023-01" db="EMBL/GenBank/DDBJ databases">
        <title>Genome assembly of the deep-sea coral Lophelia pertusa.</title>
        <authorList>
            <person name="Herrera S."/>
            <person name="Cordes E."/>
        </authorList>
    </citation>
    <scope>NUCLEOTIDE SEQUENCE</scope>
    <source>
        <strain evidence="7">USNM1676648</strain>
        <tissue evidence="7">Polyp</tissue>
    </source>
</reference>
<dbReference type="SUPFAM" id="SSF117839">
    <property type="entry name" value="WWE domain"/>
    <property type="match status" value="1"/>
</dbReference>
<organism evidence="7 8">
    <name type="scientific">Desmophyllum pertusum</name>
    <dbReference type="NCBI Taxonomy" id="174260"/>
    <lineage>
        <taxon>Eukaryota</taxon>
        <taxon>Metazoa</taxon>
        <taxon>Cnidaria</taxon>
        <taxon>Anthozoa</taxon>
        <taxon>Hexacorallia</taxon>
        <taxon>Scleractinia</taxon>
        <taxon>Caryophylliina</taxon>
        <taxon>Caryophylliidae</taxon>
        <taxon>Desmophyllum</taxon>
    </lineage>
</organism>
<sequence length="445" mass="49592">MKKQVTSPEIVDEEFPLVDYEEMSWKSAVTELPQIEAVDSSECTWINSTQVRVCVGDLTKEEVDAVLIMNQDRLDLKKGGQLNKHIALTAGPSVQKECKRIIKENGAQLPGNAVLTDAGNLGCKNLLHIIAYPGKPQILDLQLGVKTGLQLADERGLGSVALPAIGAGQMGLSLADSARVLSGGILSFLERPPQNLRKIRIVLYDESLLSTFAQDVKNEFAPIKTLEEYSALSTARLDDDCLPEEPPWDDALSERSSKAPSATTAEFRVYGKDKKSVTNTVNSLRGVFARHCTLQRVTHKLVPRLLQNCWAWLCDVASKQETDLKKETHNSTIIVGGNSDDVAMVVGCIWQKINRLAENQSEVEKRRLLAQYVRWHYVILDREIAFSEKLSSTIEEACNQRCQEVTLLMNNLNYKVDFNSMTVMSCCSKYPPLRLSRKLLNETGR</sequence>
<comment type="subcellular location">
    <subcellularLocation>
        <location evidence="1">Nucleus</location>
    </subcellularLocation>
</comment>
<evidence type="ECO:0000256" key="2">
    <source>
        <dbReference type="ARBA" id="ARBA00022676"/>
    </source>
</evidence>
<dbReference type="Gene3D" id="3.30.720.50">
    <property type="match status" value="1"/>
</dbReference>
<dbReference type="GO" id="GO:0070212">
    <property type="term" value="P:protein poly-ADP-ribosylation"/>
    <property type="evidence" value="ECO:0007669"/>
    <property type="project" value="TreeGrafter"/>
</dbReference>